<dbReference type="Proteomes" id="UP000800038">
    <property type="component" value="Unassembled WGS sequence"/>
</dbReference>
<dbReference type="PANTHER" id="PTHR38663">
    <property type="match status" value="1"/>
</dbReference>
<accession>A0A6A5SSA2</accession>
<organism evidence="1 2">
    <name type="scientific">Clathrospora elynae</name>
    <dbReference type="NCBI Taxonomy" id="706981"/>
    <lineage>
        <taxon>Eukaryota</taxon>
        <taxon>Fungi</taxon>
        <taxon>Dikarya</taxon>
        <taxon>Ascomycota</taxon>
        <taxon>Pezizomycotina</taxon>
        <taxon>Dothideomycetes</taxon>
        <taxon>Pleosporomycetidae</taxon>
        <taxon>Pleosporales</taxon>
        <taxon>Diademaceae</taxon>
        <taxon>Clathrospora</taxon>
    </lineage>
</organism>
<proteinExistence type="predicted"/>
<dbReference type="EMBL" id="ML976033">
    <property type="protein sequence ID" value="KAF1942594.1"/>
    <property type="molecule type" value="Genomic_DNA"/>
</dbReference>
<name>A0A6A5SSA2_9PLEO</name>
<dbReference type="PANTHER" id="PTHR38663:SF1">
    <property type="entry name" value="L-ORNITHINE N(5)-MONOOXYGENASE"/>
    <property type="match status" value="1"/>
</dbReference>
<evidence type="ECO:0000313" key="2">
    <source>
        <dbReference type="Proteomes" id="UP000800038"/>
    </source>
</evidence>
<sequence length="90" mass="9732">MWKDDVPLFVTGRLTSLRLGPGALNLVGARVDAECITWNVNGVSNELGKSSVNREGDDSVSESGDEKMKAYAAARDNRFDSLVGIGDETW</sequence>
<evidence type="ECO:0000313" key="1">
    <source>
        <dbReference type="EMBL" id="KAF1942594.1"/>
    </source>
</evidence>
<keyword evidence="2" id="KW-1185">Reference proteome</keyword>
<reference evidence="1" key="1">
    <citation type="journal article" date="2020" name="Stud. Mycol.">
        <title>101 Dothideomycetes genomes: a test case for predicting lifestyles and emergence of pathogens.</title>
        <authorList>
            <person name="Haridas S."/>
            <person name="Albert R."/>
            <person name="Binder M."/>
            <person name="Bloem J."/>
            <person name="Labutti K."/>
            <person name="Salamov A."/>
            <person name="Andreopoulos B."/>
            <person name="Baker S."/>
            <person name="Barry K."/>
            <person name="Bills G."/>
            <person name="Bluhm B."/>
            <person name="Cannon C."/>
            <person name="Castanera R."/>
            <person name="Culley D."/>
            <person name="Daum C."/>
            <person name="Ezra D."/>
            <person name="Gonzalez J."/>
            <person name="Henrissat B."/>
            <person name="Kuo A."/>
            <person name="Liang C."/>
            <person name="Lipzen A."/>
            <person name="Lutzoni F."/>
            <person name="Magnuson J."/>
            <person name="Mondo S."/>
            <person name="Nolan M."/>
            <person name="Ohm R."/>
            <person name="Pangilinan J."/>
            <person name="Park H.-J."/>
            <person name="Ramirez L."/>
            <person name="Alfaro M."/>
            <person name="Sun H."/>
            <person name="Tritt A."/>
            <person name="Yoshinaga Y."/>
            <person name="Zwiers L.-H."/>
            <person name="Turgeon B."/>
            <person name="Goodwin S."/>
            <person name="Spatafora J."/>
            <person name="Crous P."/>
            <person name="Grigoriev I."/>
        </authorList>
    </citation>
    <scope>NUCLEOTIDE SEQUENCE</scope>
    <source>
        <strain evidence="1">CBS 161.51</strain>
    </source>
</reference>
<dbReference type="AlphaFoldDB" id="A0A6A5SSA2"/>
<gene>
    <name evidence="1" type="ORF">EJ02DRAFT_454107</name>
</gene>
<dbReference type="OrthoDB" id="76038at2759"/>
<protein>
    <submittedName>
        <fullName evidence="1">Uncharacterized protein</fullName>
    </submittedName>
</protein>